<sequence length="72" mass="8328">MILLISLTILLASIGYLIHTLWIMKIEEKLTKITANHNGRIENLEANSFRNIHDEIAKTFWESGEKTAVYKK</sequence>
<reference evidence="1" key="1">
    <citation type="journal article" date="2021" name="Proc. Natl. Acad. Sci. U.S.A.">
        <title>A Catalog of Tens of Thousands of Viruses from Human Metagenomes Reveals Hidden Associations with Chronic Diseases.</title>
        <authorList>
            <person name="Tisza M.J."/>
            <person name="Buck C.B."/>
        </authorList>
    </citation>
    <scope>NUCLEOTIDE SEQUENCE</scope>
    <source>
        <strain evidence="1">CtkyY8</strain>
    </source>
</reference>
<name>A0A8S5RF40_9VIRU</name>
<protein>
    <submittedName>
        <fullName evidence="1">Uncharacterized protein</fullName>
    </submittedName>
</protein>
<dbReference type="EMBL" id="BK059095">
    <property type="protein sequence ID" value="DAE29596.1"/>
    <property type="molecule type" value="Genomic_DNA"/>
</dbReference>
<proteinExistence type="predicted"/>
<evidence type="ECO:0000313" key="1">
    <source>
        <dbReference type="EMBL" id="DAE29596.1"/>
    </source>
</evidence>
<organism evidence="1">
    <name type="scientific">virus sp. ctkyY8</name>
    <dbReference type="NCBI Taxonomy" id="2827995"/>
    <lineage>
        <taxon>Viruses</taxon>
    </lineage>
</organism>
<accession>A0A8S5RF40</accession>